<evidence type="ECO:0000313" key="25">
    <source>
        <dbReference type="Ensembl" id="ENSSORP00005013751.1"/>
    </source>
</evidence>
<dbReference type="Pfam" id="PF00520">
    <property type="entry name" value="Ion_trans"/>
    <property type="match status" value="2"/>
</dbReference>
<evidence type="ECO:0000256" key="19">
    <source>
        <dbReference type="ARBA" id="ARBA00044615"/>
    </source>
</evidence>
<comment type="similarity">
    <text evidence="3">Belongs to the calcium channel alpha-1 subunit (TC 1.A.1.11) family. Two pore calcium channel subfamily.</text>
</comment>
<keyword evidence="18" id="KW-0407">Ion channel</keyword>
<dbReference type="GO" id="GO:0015280">
    <property type="term" value="F:ligand-gated sodium channel activity"/>
    <property type="evidence" value="ECO:0007669"/>
    <property type="project" value="TreeGrafter"/>
</dbReference>
<keyword evidence="12" id="KW-0851">Voltage-gated channel</keyword>
<feature type="transmembrane region" description="Helical" evidence="23">
    <location>
        <begin position="170"/>
        <end position="192"/>
    </location>
</feature>
<feature type="domain" description="Ion transport" evidence="24">
    <location>
        <begin position="448"/>
        <end position="710"/>
    </location>
</feature>
<comment type="subunit">
    <text evidence="4">Homodimer.</text>
</comment>
<evidence type="ECO:0000256" key="16">
    <source>
        <dbReference type="ARBA" id="ARBA00023180"/>
    </source>
</evidence>
<keyword evidence="6" id="KW-0109">Calcium transport</keyword>
<dbReference type="FunFam" id="1.10.287.70:FF:000129">
    <property type="entry name" value="Two pore calcium channel protein 1"/>
    <property type="match status" value="1"/>
</dbReference>
<keyword evidence="14" id="KW-0406">Ion transport</keyword>
<feature type="transmembrane region" description="Helical" evidence="23">
    <location>
        <begin position="93"/>
        <end position="111"/>
    </location>
</feature>
<dbReference type="AlphaFoldDB" id="A0A672Z8P6"/>
<gene>
    <name evidence="25" type="primary">tpcn2</name>
</gene>
<dbReference type="GO" id="GO:0031902">
    <property type="term" value="C:late endosome membrane"/>
    <property type="evidence" value="ECO:0007669"/>
    <property type="project" value="UniProtKB-SubCell"/>
</dbReference>
<evidence type="ECO:0000256" key="23">
    <source>
        <dbReference type="SAM" id="Phobius"/>
    </source>
</evidence>
<evidence type="ECO:0000256" key="22">
    <source>
        <dbReference type="ARBA" id="ARBA00076394"/>
    </source>
</evidence>
<evidence type="ECO:0000256" key="13">
    <source>
        <dbReference type="ARBA" id="ARBA00022989"/>
    </source>
</evidence>
<dbReference type="FunFam" id="1.20.120.350:FF:000073">
    <property type="entry name" value="Two pore segment channel 2"/>
    <property type="match status" value="1"/>
</dbReference>
<sequence length="764" mass="87842">MESERLLSAGSVNGSSGDYGSWSDADRGGSAGGRRMSYSVAGESCSVDGEAVDEDVYIQQAVVFIEDAIQYRSINHRVDSRSLRLYRWYYSRICQWGLGLTIAVVLLLAFVERPSSLSMSSDPRRHSPSWEPPCGLTESIEAVCLLVFTLDLAVKSYLIGWEEFRKTKWLIGYTAVISVSVIDWMLSASMVCDEKLRVRRLIRPFFLLQNSSLMKKTLKCIKRTLPEIASVILLLALHLCLFTMIGMLLFVKTEDPKKNGEWDTYFRDLPTSLTSLLVLLTTANNPDVMIPAYSLNRAYSLFFITFSVIGTYCLMNLLTAIIYNQFRGYLLMSVQTSIIRRRLGIRAAFQVLSCRGSRQAAEESVCVAAVLKVMSKVTMKSYYREAVCKEARQHQTLDREQFRKIFDELDKDRIKEHPPLPQYSSAVLQRLQLLFSHYYLTLLGNAVALANVICICTVLVLNSEKSTAERDSYIMEIINLGFILYYLFEMCVKIFAFGWRGYVSYRNNVFDGFLTVLLLVLQISIFATYRFPSSHGDPSSYNVTSLWEMVRFINMLIVFRFLRIIPDIKLMALVASTLVDLVKNLRAFAGILVVVYYVFAVLGIWLFEGAIKPPPDMSILSNSTMENITSNYSMECGTYEQLDYWPNNFNDFAASIILLYDIMVVNNWQVFLEAFSKYTTPWSKVYFVCWWLTSSVMWVNLFVALILENFIYKWDRSHSCSVTDVERIRYETSVQLMFKEQIQEPTEEELLCQLHQHPHLHLHW</sequence>
<dbReference type="Ensembl" id="ENSSORT00005014164.1">
    <property type="protein sequence ID" value="ENSSORP00005013751.1"/>
    <property type="gene ID" value="ENSSORG00005007074.1"/>
</dbReference>
<evidence type="ECO:0000256" key="12">
    <source>
        <dbReference type="ARBA" id="ARBA00022882"/>
    </source>
</evidence>
<evidence type="ECO:0000256" key="2">
    <source>
        <dbReference type="ARBA" id="ARBA00004155"/>
    </source>
</evidence>
<feature type="transmembrane region" description="Helical" evidence="23">
    <location>
        <begin position="685"/>
        <end position="707"/>
    </location>
</feature>
<dbReference type="InterPro" id="IPR028798">
    <property type="entry name" value="TPC2"/>
</dbReference>
<keyword evidence="7" id="KW-0107">Calcium channel</keyword>
<evidence type="ECO:0000256" key="5">
    <source>
        <dbReference type="ARBA" id="ARBA00022448"/>
    </source>
</evidence>
<feature type="transmembrane region" description="Helical" evidence="23">
    <location>
        <begin position="228"/>
        <end position="251"/>
    </location>
</feature>
<keyword evidence="11" id="KW-0106">Calcium</keyword>
<accession>A0A672Z8P6</accession>
<dbReference type="Gene3D" id="1.10.287.70">
    <property type="match status" value="2"/>
</dbReference>
<feature type="domain" description="Ion transport" evidence="24">
    <location>
        <begin position="125"/>
        <end position="326"/>
    </location>
</feature>
<evidence type="ECO:0000256" key="14">
    <source>
        <dbReference type="ARBA" id="ARBA00023065"/>
    </source>
</evidence>
<dbReference type="PANTHER" id="PTHR46768:SF1">
    <property type="entry name" value="TWO PORE CHANNEL PROTEIN 2"/>
    <property type="match status" value="1"/>
</dbReference>
<comment type="catalytic activity">
    <reaction evidence="20">
        <text>Na(+)(in) = Na(+)(out)</text>
        <dbReference type="Rhea" id="RHEA:34963"/>
        <dbReference type="ChEBI" id="CHEBI:29101"/>
    </reaction>
    <physiologicalReaction direction="right-to-left" evidence="20">
        <dbReference type="Rhea" id="RHEA:34965"/>
    </physiologicalReaction>
</comment>
<evidence type="ECO:0000256" key="10">
    <source>
        <dbReference type="ARBA" id="ARBA00022753"/>
    </source>
</evidence>
<comment type="catalytic activity">
    <reaction evidence="19">
        <text>Ca(2+)(in) = Ca(2+)(out)</text>
        <dbReference type="Rhea" id="RHEA:29671"/>
        <dbReference type="ChEBI" id="CHEBI:29108"/>
    </reaction>
    <physiologicalReaction direction="right-to-left" evidence="19">
        <dbReference type="Rhea" id="RHEA:29673"/>
    </physiologicalReaction>
</comment>
<dbReference type="OrthoDB" id="416585at2759"/>
<dbReference type="GO" id="GO:0022832">
    <property type="term" value="F:voltage-gated channel activity"/>
    <property type="evidence" value="ECO:0007669"/>
    <property type="project" value="InterPro"/>
</dbReference>
<keyword evidence="10" id="KW-0967">Endosome</keyword>
<keyword evidence="26" id="KW-1185">Reference proteome</keyword>
<feature type="transmembrane region" description="Helical" evidence="23">
    <location>
        <begin position="438"/>
        <end position="461"/>
    </location>
</feature>
<feature type="transmembrane region" description="Helical" evidence="23">
    <location>
        <begin position="473"/>
        <end position="497"/>
    </location>
</feature>
<dbReference type="Gene3D" id="1.20.120.350">
    <property type="entry name" value="Voltage-gated potassium channels. Chain C"/>
    <property type="match status" value="2"/>
</dbReference>
<dbReference type="InterPro" id="IPR005821">
    <property type="entry name" value="Ion_trans_dom"/>
</dbReference>
<reference evidence="25" key="1">
    <citation type="submission" date="2019-06" db="EMBL/GenBank/DDBJ databases">
        <authorList>
            <consortium name="Wellcome Sanger Institute Data Sharing"/>
        </authorList>
    </citation>
    <scope>NUCLEOTIDE SEQUENCE [LARGE SCALE GENOMIC DNA]</scope>
</reference>
<name>A0A672Z8P6_9TELE</name>
<evidence type="ECO:0000256" key="4">
    <source>
        <dbReference type="ARBA" id="ARBA00011738"/>
    </source>
</evidence>
<feature type="transmembrane region" description="Helical" evidence="23">
    <location>
        <begin position="549"/>
        <end position="566"/>
    </location>
</feature>
<feature type="transmembrane region" description="Helical" evidence="23">
    <location>
        <begin position="587"/>
        <end position="607"/>
    </location>
</feature>
<dbReference type="GO" id="GO:0075509">
    <property type="term" value="P:endocytosis involved in viral entry into host cell"/>
    <property type="evidence" value="ECO:0007669"/>
    <property type="project" value="TreeGrafter"/>
</dbReference>
<keyword evidence="8 23" id="KW-0812">Transmembrane</keyword>
<keyword evidence="9" id="KW-0677">Repeat</keyword>
<keyword evidence="15 23" id="KW-0472">Membrane</keyword>
<dbReference type="GO" id="GO:0019722">
    <property type="term" value="P:calcium-mediated signaling"/>
    <property type="evidence" value="ECO:0007669"/>
    <property type="project" value="TreeGrafter"/>
</dbReference>
<dbReference type="FunFam" id="1.10.287.70:FF:000104">
    <property type="entry name" value="Two pore calcium channel protein 2"/>
    <property type="match status" value="1"/>
</dbReference>
<dbReference type="GO" id="GO:0034702">
    <property type="term" value="C:monoatomic ion channel complex"/>
    <property type="evidence" value="ECO:0007669"/>
    <property type="project" value="UniProtKB-KW"/>
</dbReference>
<feature type="transmembrane region" description="Helical" evidence="23">
    <location>
        <begin position="509"/>
        <end position="529"/>
    </location>
</feature>
<dbReference type="InterPro" id="IPR027359">
    <property type="entry name" value="Volt_channel_dom_sf"/>
</dbReference>
<keyword evidence="16" id="KW-0325">Glycoprotein</keyword>
<dbReference type="GO" id="GO:0005765">
    <property type="term" value="C:lysosomal membrane"/>
    <property type="evidence" value="ECO:0007669"/>
    <property type="project" value="UniProtKB-SubCell"/>
</dbReference>
<dbReference type="GO" id="GO:0005262">
    <property type="term" value="F:calcium channel activity"/>
    <property type="evidence" value="ECO:0007669"/>
    <property type="project" value="UniProtKB-KW"/>
</dbReference>
<evidence type="ECO:0000256" key="17">
    <source>
        <dbReference type="ARBA" id="ARBA00023228"/>
    </source>
</evidence>
<evidence type="ECO:0000256" key="6">
    <source>
        <dbReference type="ARBA" id="ARBA00022568"/>
    </source>
</evidence>
<comment type="subcellular location">
    <subcellularLocation>
        <location evidence="1">Late endosome membrane</location>
        <topology evidence="1">Multi-pass membrane protein</topology>
    </subcellularLocation>
    <subcellularLocation>
        <location evidence="2">Lysosome membrane</location>
        <topology evidence="2">Multi-pass membrane protein</topology>
    </subcellularLocation>
</comment>
<reference evidence="25" key="2">
    <citation type="submission" date="2025-08" db="UniProtKB">
        <authorList>
            <consortium name="Ensembl"/>
        </authorList>
    </citation>
    <scope>IDENTIFICATION</scope>
</reference>
<evidence type="ECO:0000313" key="26">
    <source>
        <dbReference type="Proteomes" id="UP000472271"/>
    </source>
</evidence>
<reference evidence="25" key="3">
    <citation type="submission" date="2025-09" db="UniProtKB">
        <authorList>
            <consortium name="Ensembl"/>
        </authorList>
    </citation>
    <scope>IDENTIFICATION</scope>
</reference>
<dbReference type="RefSeq" id="XP_030017984.1">
    <property type="nucleotide sequence ID" value="XM_030162124.1"/>
</dbReference>
<keyword evidence="17" id="KW-0458">Lysosome</keyword>
<organism evidence="25 26">
    <name type="scientific">Sphaeramia orbicularis</name>
    <name type="common">orbiculate cardinalfish</name>
    <dbReference type="NCBI Taxonomy" id="375764"/>
    <lineage>
        <taxon>Eukaryota</taxon>
        <taxon>Metazoa</taxon>
        <taxon>Chordata</taxon>
        <taxon>Craniata</taxon>
        <taxon>Vertebrata</taxon>
        <taxon>Euteleostomi</taxon>
        <taxon>Actinopterygii</taxon>
        <taxon>Neopterygii</taxon>
        <taxon>Teleostei</taxon>
        <taxon>Neoteleostei</taxon>
        <taxon>Acanthomorphata</taxon>
        <taxon>Gobiaria</taxon>
        <taxon>Kurtiformes</taxon>
        <taxon>Apogonoidei</taxon>
        <taxon>Apogonidae</taxon>
        <taxon>Apogoninae</taxon>
        <taxon>Sphaeramia</taxon>
    </lineage>
</organism>
<feature type="transmembrane region" description="Helical" evidence="23">
    <location>
        <begin position="298"/>
        <end position="323"/>
    </location>
</feature>
<evidence type="ECO:0000256" key="8">
    <source>
        <dbReference type="ARBA" id="ARBA00022692"/>
    </source>
</evidence>
<dbReference type="GO" id="GO:0097682">
    <property type="term" value="F:intracellularly phosphatidylinositol-3,5-bisphosphate-gated monatomic cation channel activity"/>
    <property type="evidence" value="ECO:0007669"/>
    <property type="project" value="TreeGrafter"/>
</dbReference>
<dbReference type="SUPFAM" id="SSF81324">
    <property type="entry name" value="Voltage-gated potassium channels"/>
    <property type="match status" value="2"/>
</dbReference>
<dbReference type="PANTHER" id="PTHR46768">
    <property type="entry name" value="TWO PORE CALCIUM CHANNEL PROTEIN 2"/>
    <property type="match status" value="1"/>
</dbReference>
<keyword evidence="13 23" id="KW-1133">Transmembrane helix</keyword>
<evidence type="ECO:0000256" key="7">
    <source>
        <dbReference type="ARBA" id="ARBA00022673"/>
    </source>
</evidence>
<evidence type="ECO:0000256" key="15">
    <source>
        <dbReference type="ARBA" id="ARBA00023136"/>
    </source>
</evidence>
<evidence type="ECO:0000256" key="21">
    <source>
        <dbReference type="ARBA" id="ARBA00072840"/>
    </source>
</evidence>
<evidence type="ECO:0000256" key="20">
    <source>
        <dbReference type="ARBA" id="ARBA00051945"/>
    </source>
</evidence>
<evidence type="ECO:0000256" key="11">
    <source>
        <dbReference type="ARBA" id="ARBA00022837"/>
    </source>
</evidence>
<evidence type="ECO:0000256" key="18">
    <source>
        <dbReference type="ARBA" id="ARBA00023303"/>
    </source>
</evidence>
<proteinExistence type="inferred from homology"/>
<protein>
    <recommendedName>
        <fullName evidence="21">Two pore channel protein 2</fullName>
    </recommendedName>
    <alternativeName>
        <fullName evidence="22">Two pore calcium channel protein 2</fullName>
    </alternativeName>
</protein>
<evidence type="ECO:0000256" key="9">
    <source>
        <dbReference type="ARBA" id="ARBA00022737"/>
    </source>
</evidence>
<dbReference type="GeneID" id="115438481"/>
<keyword evidence="5" id="KW-0813">Transport</keyword>
<evidence type="ECO:0000256" key="1">
    <source>
        <dbReference type="ARBA" id="ARBA00004107"/>
    </source>
</evidence>
<evidence type="ECO:0000259" key="24">
    <source>
        <dbReference type="Pfam" id="PF00520"/>
    </source>
</evidence>
<dbReference type="Proteomes" id="UP000472271">
    <property type="component" value="Chromosome 3"/>
</dbReference>
<evidence type="ECO:0000256" key="3">
    <source>
        <dbReference type="ARBA" id="ARBA00009286"/>
    </source>
</evidence>
<dbReference type="CTD" id="219931"/>